<evidence type="ECO:0000313" key="2">
    <source>
        <dbReference type="Proteomes" id="UP000887116"/>
    </source>
</evidence>
<sequence length="321" mass="38438">MTLTRIVRLLWSGYDIRNLVAEYFLKGYKTRVQWNRIEECLKLKIDNGLILPNKLKTALHILVNPIGARIKDFVVNLYGNDYVPSHFMGVLSWTFLGIIDTKKTAKAIISDENLLITKRYEIACTYCLKDEILMLWRELSETYKNNYLILSGPIYTLHYLPIYWTYYMMIELNRLDRKIRYEYPETMNCHCFGALYAGIDVNQVALEYFIGKMTVEEKEQYFQRYFQTLEARRISTIHAFGDIYSCDITYFLLSQMNENQRKSIFQKYAYLILKIFLKFPYGGMFFEFESVLREFLTVDLIEDLEEQYQETSNYFCFRNIR</sequence>
<comment type="caution">
    <text evidence="1">The sequence shown here is derived from an EMBL/GenBank/DDBJ whole genome shotgun (WGS) entry which is preliminary data.</text>
</comment>
<dbReference type="Proteomes" id="UP000887116">
    <property type="component" value="Unassembled WGS sequence"/>
</dbReference>
<dbReference type="EMBL" id="BMAO01014315">
    <property type="protein sequence ID" value="GFQ94164.1"/>
    <property type="molecule type" value="Genomic_DNA"/>
</dbReference>
<evidence type="ECO:0000313" key="1">
    <source>
        <dbReference type="EMBL" id="GFQ94164.1"/>
    </source>
</evidence>
<reference evidence="1" key="1">
    <citation type="submission" date="2020-07" db="EMBL/GenBank/DDBJ databases">
        <title>Multicomponent nature underlies the extraordinary mechanical properties of spider dragline silk.</title>
        <authorList>
            <person name="Kono N."/>
            <person name="Nakamura H."/>
            <person name="Mori M."/>
            <person name="Yoshida Y."/>
            <person name="Ohtoshi R."/>
            <person name="Malay A.D."/>
            <person name="Moran D.A.P."/>
            <person name="Tomita M."/>
            <person name="Numata K."/>
            <person name="Arakawa K."/>
        </authorList>
    </citation>
    <scope>NUCLEOTIDE SEQUENCE</scope>
</reference>
<accession>A0A8X6HWP5</accession>
<proteinExistence type="predicted"/>
<gene>
    <name evidence="1" type="ORF">TNCT_203401</name>
</gene>
<organism evidence="1 2">
    <name type="scientific">Trichonephila clavata</name>
    <name type="common">Joro spider</name>
    <name type="synonym">Nephila clavata</name>
    <dbReference type="NCBI Taxonomy" id="2740835"/>
    <lineage>
        <taxon>Eukaryota</taxon>
        <taxon>Metazoa</taxon>
        <taxon>Ecdysozoa</taxon>
        <taxon>Arthropoda</taxon>
        <taxon>Chelicerata</taxon>
        <taxon>Arachnida</taxon>
        <taxon>Araneae</taxon>
        <taxon>Araneomorphae</taxon>
        <taxon>Entelegynae</taxon>
        <taxon>Araneoidea</taxon>
        <taxon>Nephilidae</taxon>
        <taxon>Trichonephila</taxon>
    </lineage>
</organism>
<protein>
    <submittedName>
        <fullName evidence="1">ANK_REP_REGION domain-containing protein</fullName>
    </submittedName>
</protein>
<name>A0A8X6HWP5_TRICU</name>
<dbReference type="OrthoDB" id="6427463at2759"/>
<keyword evidence="2" id="KW-1185">Reference proteome</keyword>
<dbReference type="AlphaFoldDB" id="A0A8X6HWP5"/>